<dbReference type="OrthoDB" id="38376at2759"/>
<protein>
    <recommendedName>
        <fullName evidence="2">MHD domain-containing protein</fullName>
    </recommendedName>
</protein>
<evidence type="ECO:0000313" key="4">
    <source>
        <dbReference type="Proteomes" id="UP000198406"/>
    </source>
</evidence>
<dbReference type="SUPFAM" id="SSF49447">
    <property type="entry name" value="Second domain of Mu2 adaptin subunit (ap50) of ap2 adaptor"/>
    <property type="match status" value="1"/>
</dbReference>
<sequence length="333" mass="36573">MNQRIRYDGSSADEEQPSKPRPVLISVSQGSSALAESEVSHAHPPIHASDSFDPFGIGELQQQKAVPFIKPPPNVSRLSRPNKILPPKMLIKLTIHEQVSSVAKPGKEREGTSEVTIDGTIYAQVQCSDANRNAPFSLKTGELSSGTLTLYPNQDFSASPTKCDAIEVPKKDVGYVPVAFYTITDEIEHMPVLLERKVTVQEKSVRIAIQVRSKLSNLGKMEDFSIALAIPERVDGSSVEVVRGEGHYDELKRTVIWKLASLNKGESFMVSANANLWTVLGPEEDVQFPVILRCSSSADHISSLDVQVTECAEHPASLTIQKVHSFLLLHRLT</sequence>
<gene>
    <name evidence="3" type="ORF">FisN_1Hh651</name>
</gene>
<feature type="region of interest" description="Disordered" evidence="1">
    <location>
        <begin position="1"/>
        <end position="23"/>
    </location>
</feature>
<dbReference type="InterPro" id="IPR028565">
    <property type="entry name" value="MHD"/>
</dbReference>
<dbReference type="EMBL" id="BDSP01000277">
    <property type="protein sequence ID" value="GAX28559.1"/>
    <property type="molecule type" value="Genomic_DNA"/>
</dbReference>
<dbReference type="InParanoid" id="A0A1Z5KQK2"/>
<dbReference type="Pfam" id="PF00928">
    <property type="entry name" value="Adap_comp_sub"/>
    <property type="match status" value="1"/>
</dbReference>
<dbReference type="Proteomes" id="UP000198406">
    <property type="component" value="Unassembled WGS sequence"/>
</dbReference>
<dbReference type="PROSITE" id="PS51072">
    <property type="entry name" value="MHD"/>
    <property type="match status" value="1"/>
</dbReference>
<dbReference type="AlphaFoldDB" id="A0A1Z5KQK2"/>
<dbReference type="Gene3D" id="2.60.40.1170">
    <property type="entry name" value="Mu homology domain, subdomain B"/>
    <property type="match status" value="1"/>
</dbReference>
<keyword evidence="4" id="KW-1185">Reference proteome</keyword>
<dbReference type="InterPro" id="IPR036168">
    <property type="entry name" value="AP2_Mu_C_sf"/>
</dbReference>
<evidence type="ECO:0000256" key="1">
    <source>
        <dbReference type="SAM" id="MobiDB-lite"/>
    </source>
</evidence>
<organism evidence="3 4">
    <name type="scientific">Fistulifera solaris</name>
    <name type="common">Oleaginous diatom</name>
    <dbReference type="NCBI Taxonomy" id="1519565"/>
    <lineage>
        <taxon>Eukaryota</taxon>
        <taxon>Sar</taxon>
        <taxon>Stramenopiles</taxon>
        <taxon>Ochrophyta</taxon>
        <taxon>Bacillariophyta</taxon>
        <taxon>Bacillariophyceae</taxon>
        <taxon>Bacillariophycidae</taxon>
        <taxon>Naviculales</taxon>
        <taxon>Naviculaceae</taxon>
        <taxon>Fistulifera</taxon>
    </lineage>
</organism>
<reference evidence="3 4" key="1">
    <citation type="journal article" date="2015" name="Plant Cell">
        <title>Oil accumulation by the oleaginous diatom Fistulifera solaris as revealed by the genome and transcriptome.</title>
        <authorList>
            <person name="Tanaka T."/>
            <person name="Maeda Y."/>
            <person name="Veluchamy A."/>
            <person name="Tanaka M."/>
            <person name="Abida H."/>
            <person name="Marechal E."/>
            <person name="Bowler C."/>
            <person name="Muto M."/>
            <person name="Sunaga Y."/>
            <person name="Tanaka M."/>
            <person name="Yoshino T."/>
            <person name="Taniguchi T."/>
            <person name="Fukuda Y."/>
            <person name="Nemoto M."/>
            <person name="Matsumoto M."/>
            <person name="Wong P.S."/>
            <person name="Aburatani S."/>
            <person name="Fujibuchi W."/>
        </authorList>
    </citation>
    <scope>NUCLEOTIDE SEQUENCE [LARGE SCALE GENOMIC DNA]</scope>
    <source>
        <strain evidence="3 4">JPCC DA0580</strain>
    </source>
</reference>
<comment type="caution">
    <text evidence="3">The sequence shown here is derived from an EMBL/GenBank/DDBJ whole genome shotgun (WGS) entry which is preliminary data.</text>
</comment>
<accession>A0A1Z5KQK2</accession>
<feature type="domain" description="MHD" evidence="2">
    <location>
        <begin position="88"/>
        <end position="333"/>
    </location>
</feature>
<name>A0A1Z5KQK2_FISSO</name>
<evidence type="ECO:0000313" key="3">
    <source>
        <dbReference type="EMBL" id="GAX28559.1"/>
    </source>
</evidence>
<proteinExistence type="predicted"/>
<evidence type="ECO:0000259" key="2">
    <source>
        <dbReference type="PROSITE" id="PS51072"/>
    </source>
</evidence>